<dbReference type="Pfam" id="PF13568">
    <property type="entry name" value="OMP_b-brl_2"/>
    <property type="match status" value="1"/>
</dbReference>
<keyword evidence="1" id="KW-0732">Signal</keyword>
<evidence type="ECO:0000256" key="1">
    <source>
        <dbReference type="SAM" id="SignalP"/>
    </source>
</evidence>
<gene>
    <name evidence="3" type="ORF">FDY95_05360</name>
</gene>
<protein>
    <submittedName>
        <fullName evidence="3">PorT family protein</fullName>
    </submittedName>
</protein>
<sequence length="260" mass="27997">MSVSNTVSRLLLPALLLSASAASAQTPTTYRLGLRAGLNRANVTLQGPERSVYPTYTTEQHKSALLGGQLGVVLEAARGPLALQTGLLFSQKGTVIHGFLSTPSPDRPQYNLYRDGRTQARYHWLELPLNVVYSPGRSGLQLFAGPYVAVGVGGKAATVIHNSSDDPNQLVVPTTRFTDKIEYGPGEPDNGTISIRGYYSRRFDAGFNAGIGYRRGPVQVQLGYGLGLVNLYQLEGTEQPSIQGGYNRGAQLTGTYFFGQ</sequence>
<dbReference type="Proteomes" id="UP000305517">
    <property type="component" value="Unassembled WGS sequence"/>
</dbReference>
<dbReference type="OrthoDB" id="949314at2"/>
<dbReference type="RefSeq" id="WP_138075689.1">
    <property type="nucleotide sequence ID" value="NZ_VAJM01000002.1"/>
</dbReference>
<evidence type="ECO:0000259" key="2">
    <source>
        <dbReference type="Pfam" id="PF13568"/>
    </source>
</evidence>
<feature type="signal peptide" evidence="1">
    <location>
        <begin position="1"/>
        <end position="24"/>
    </location>
</feature>
<feature type="domain" description="Outer membrane protein beta-barrel" evidence="2">
    <location>
        <begin position="24"/>
        <end position="232"/>
    </location>
</feature>
<proteinExistence type="predicted"/>
<evidence type="ECO:0000313" key="4">
    <source>
        <dbReference type="Proteomes" id="UP000305517"/>
    </source>
</evidence>
<accession>A0A5R8WUU7</accession>
<evidence type="ECO:0000313" key="3">
    <source>
        <dbReference type="EMBL" id="TLM95216.1"/>
    </source>
</evidence>
<reference evidence="3 4" key="1">
    <citation type="submission" date="2019-05" db="EMBL/GenBank/DDBJ databases">
        <title>Hymenobacter edaphi sp. nov., isolated from abandoned arsenic-contaminated farmland soil.</title>
        <authorList>
            <person name="Nie L."/>
        </authorList>
    </citation>
    <scope>NUCLEOTIDE SEQUENCE [LARGE SCALE GENOMIC DNA]</scope>
    <source>
        <strain evidence="3 4">1-3-3-8</strain>
    </source>
</reference>
<keyword evidence="4" id="KW-1185">Reference proteome</keyword>
<name>A0A5R8WUU7_9BACT</name>
<feature type="chain" id="PRO_5024319053" evidence="1">
    <location>
        <begin position="25"/>
        <end position="260"/>
    </location>
</feature>
<dbReference type="EMBL" id="VAJM01000002">
    <property type="protein sequence ID" value="TLM95216.1"/>
    <property type="molecule type" value="Genomic_DNA"/>
</dbReference>
<organism evidence="3 4">
    <name type="scientific">Hymenobacter jeollabukensis</name>
    <dbReference type="NCBI Taxonomy" id="2025313"/>
    <lineage>
        <taxon>Bacteria</taxon>
        <taxon>Pseudomonadati</taxon>
        <taxon>Bacteroidota</taxon>
        <taxon>Cytophagia</taxon>
        <taxon>Cytophagales</taxon>
        <taxon>Hymenobacteraceae</taxon>
        <taxon>Hymenobacter</taxon>
    </lineage>
</organism>
<dbReference type="InterPro" id="IPR025665">
    <property type="entry name" value="Beta-barrel_OMP_2"/>
</dbReference>
<dbReference type="AlphaFoldDB" id="A0A5R8WUU7"/>
<comment type="caution">
    <text evidence="3">The sequence shown here is derived from an EMBL/GenBank/DDBJ whole genome shotgun (WGS) entry which is preliminary data.</text>
</comment>